<dbReference type="InterPro" id="IPR016419">
    <property type="entry name" value="Prepilin_Pept-dep_B_prd"/>
</dbReference>
<dbReference type="Pfam" id="PF07963">
    <property type="entry name" value="N_methyl"/>
    <property type="match status" value="1"/>
</dbReference>
<dbReference type="STRING" id="1121001.SAMN02745857_01263"/>
<gene>
    <name evidence="2" type="ORF">SAMN02745857_01263</name>
</gene>
<dbReference type="Proteomes" id="UP000192761">
    <property type="component" value="Unassembled WGS sequence"/>
</dbReference>
<reference evidence="2 3" key="1">
    <citation type="submission" date="2017-04" db="EMBL/GenBank/DDBJ databases">
        <authorList>
            <person name="Afonso C.L."/>
            <person name="Miller P.J."/>
            <person name="Scott M.A."/>
            <person name="Spackman E."/>
            <person name="Goraichik I."/>
            <person name="Dimitrov K.M."/>
            <person name="Suarez D.L."/>
            <person name="Swayne D.E."/>
        </authorList>
    </citation>
    <scope>NUCLEOTIDE SEQUENCE [LARGE SCALE GENOMIC DNA]</scope>
    <source>
        <strain evidence="2 3">DSM 23236</strain>
    </source>
</reference>
<keyword evidence="3" id="KW-1185">Reference proteome</keyword>
<dbReference type="InterPro" id="IPR045584">
    <property type="entry name" value="Pilin-like"/>
</dbReference>
<dbReference type="InterPro" id="IPR012902">
    <property type="entry name" value="N_methyl_site"/>
</dbReference>
<sequence>MLMRNTTRARGFTLIELLVALAVGSLVVLAISSFFLSSYRSLLSTQRGGQLNRDISTIAQLLQQDGRRAGVTLNSLDTFASNVDLTAGSECVAYPYRTDAQGCTVHLSGFKMSSGRLLMLSRNDAVAGCNATKYDWDTNKANLCNACATPGGSGPACANWSTLIDPARDNMNVSWSITRLNSVDYKQPFLSITMTGTSTKDTQISRTASFIVSSPYVPF</sequence>
<organism evidence="2 3">
    <name type="scientific">Andreprevotia lacus DSM 23236</name>
    <dbReference type="NCBI Taxonomy" id="1121001"/>
    <lineage>
        <taxon>Bacteria</taxon>
        <taxon>Pseudomonadati</taxon>
        <taxon>Pseudomonadota</taxon>
        <taxon>Betaproteobacteria</taxon>
        <taxon>Neisseriales</taxon>
        <taxon>Chitinibacteraceae</taxon>
        <taxon>Andreprevotia</taxon>
    </lineage>
</organism>
<keyword evidence="1" id="KW-1133">Transmembrane helix</keyword>
<dbReference type="RefSeq" id="WP_084089934.1">
    <property type="nucleotide sequence ID" value="NZ_FWXD01000006.1"/>
</dbReference>
<proteinExistence type="predicted"/>
<dbReference type="AlphaFoldDB" id="A0A1W1XD51"/>
<keyword evidence="1" id="KW-0472">Membrane</keyword>
<evidence type="ECO:0000313" key="2">
    <source>
        <dbReference type="EMBL" id="SMC21856.1"/>
    </source>
</evidence>
<dbReference type="PIRSF" id="PIRSF004525">
    <property type="entry name" value="Pilin_peptidase-dep_B_prd"/>
    <property type="match status" value="1"/>
</dbReference>
<keyword evidence="1" id="KW-0812">Transmembrane</keyword>
<evidence type="ECO:0000313" key="3">
    <source>
        <dbReference type="Proteomes" id="UP000192761"/>
    </source>
</evidence>
<name>A0A1W1XD51_9NEIS</name>
<evidence type="ECO:0000256" key="1">
    <source>
        <dbReference type="SAM" id="Phobius"/>
    </source>
</evidence>
<feature type="transmembrane region" description="Helical" evidence="1">
    <location>
        <begin position="12"/>
        <end position="36"/>
    </location>
</feature>
<accession>A0A1W1XD51</accession>
<dbReference type="EMBL" id="FWXD01000006">
    <property type="protein sequence ID" value="SMC21856.1"/>
    <property type="molecule type" value="Genomic_DNA"/>
</dbReference>
<dbReference type="SUPFAM" id="SSF54523">
    <property type="entry name" value="Pili subunits"/>
    <property type="match status" value="1"/>
</dbReference>
<dbReference type="PROSITE" id="PS00409">
    <property type="entry name" value="PROKAR_NTER_METHYL"/>
    <property type="match status" value="1"/>
</dbReference>
<protein>
    <submittedName>
        <fullName evidence="2">Prepilin-type N-terminal cleavage/methylation domain-containing protein</fullName>
    </submittedName>
</protein>
<dbReference type="NCBIfam" id="TIGR02532">
    <property type="entry name" value="IV_pilin_GFxxxE"/>
    <property type="match status" value="1"/>
</dbReference>